<dbReference type="PANTHER" id="PTHR43393:SF2">
    <property type="entry name" value="CYTOKININ RIBOSIDE 5'-MONOPHOSPHATE PHOSPHORIBOHYDROLASE"/>
    <property type="match status" value="1"/>
</dbReference>
<gene>
    <name evidence="4" type="ORF">JIN82_12150</name>
</gene>
<evidence type="ECO:0000256" key="2">
    <source>
        <dbReference type="ARBA" id="ARBA00011985"/>
    </source>
</evidence>
<accession>A0A8J7SKS2</accession>
<evidence type="ECO:0000256" key="3">
    <source>
        <dbReference type="ARBA" id="ARBA00031983"/>
    </source>
</evidence>
<dbReference type="RefSeq" id="WP_200311914.1">
    <property type="nucleotide sequence ID" value="NZ_JAENIM010000041.1"/>
</dbReference>
<evidence type="ECO:0000256" key="1">
    <source>
        <dbReference type="ARBA" id="ARBA00000274"/>
    </source>
</evidence>
<dbReference type="EMBL" id="JAENIM010000041">
    <property type="protein sequence ID" value="MBK1791906.1"/>
    <property type="molecule type" value="Genomic_DNA"/>
</dbReference>
<dbReference type="PROSITE" id="PS51257">
    <property type="entry name" value="PROKAR_LIPOPROTEIN"/>
    <property type="match status" value="1"/>
</dbReference>
<dbReference type="EC" id="3.2.2.4" evidence="2"/>
<protein>
    <recommendedName>
        <fullName evidence="3">AMP nucleosidase</fullName>
        <ecNumber evidence="2">3.2.2.4</ecNumber>
    </recommendedName>
    <alternativeName>
        <fullName evidence="3">AMP nucleosidase</fullName>
    </alternativeName>
</protein>
<dbReference type="InterPro" id="IPR052341">
    <property type="entry name" value="LOG_family_nucleotidases"/>
</dbReference>
<name>A0A8J7SKS2_9BACT</name>
<dbReference type="GO" id="GO:0008714">
    <property type="term" value="F:AMP nucleosidase activity"/>
    <property type="evidence" value="ECO:0007669"/>
    <property type="project" value="UniProtKB-EC"/>
</dbReference>
<evidence type="ECO:0000313" key="4">
    <source>
        <dbReference type="EMBL" id="MBK1791906.1"/>
    </source>
</evidence>
<dbReference type="SUPFAM" id="SSF102405">
    <property type="entry name" value="MCP/YpsA-like"/>
    <property type="match status" value="1"/>
</dbReference>
<sequence length="371" mass="41492">MSPHVKPSKVPNERDFAGGMISSISCSFVGSTGEMQLDEEIKEMAAGISGVSDLCLLQEMMISSVRTARGAVTEGDFKTMNRALKEMRYANEVFYPFRSTRKVGVFGSARTQPHEPEYQAAVDFSRKMRDANFMTITGAGPGIMAAGNEGAGREDSFGLNISLPFEATANSYIAGDEKLIDFNYFFTRKLSFVKESDAVAAFPGGFGTMDEIFETLTLMQTGKVRIYPLVLVDAPGGTYWKFWLQFVQEHLHRLNLISDSDFSLFKVTDNVDEAVEEITNFYRNFHSYRYVGDHLVIRLLKPLTKAAINKLQKDFKDVIKSGKIKLSEALPEEANEPRLAELPRLVFRHGHRDFGRLREMINAINAAEVGS</sequence>
<dbReference type="InterPro" id="IPR031100">
    <property type="entry name" value="LOG_fam"/>
</dbReference>
<dbReference type="PANTHER" id="PTHR43393">
    <property type="entry name" value="CYTOKININ RIBOSIDE 5'-MONOPHOSPHATE PHOSPHORIBOHYDROLASE"/>
    <property type="match status" value="1"/>
</dbReference>
<keyword evidence="5" id="KW-1185">Reference proteome</keyword>
<evidence type="ECO:0000313" key="5">
    <source>
        <dbReference type="Proteomes" id="UP000624703"/>
    </source>
</evidence>
<dbReference type="Pfam" id="PF03641">
    <property type="entry name" value="Lysine_decarbox"/>
    <property type="match status" value="1"/>
</dbReference>
<comment type="caution">
    <text evidence="4">The sequence shown here is derived from an EMBL/GenBank/DDBJ whole genome shotgun (WGS) entry which is preliminary data.</text>
</comment>
<comment type="catalytic activity">
    <reaction evidence="1">
        <text>AMP + H2O = D-ribose 5-phosphate + adenine</text>
        <dbReference type="Rhea" id="RHEA:20129"/>
        <dbReference type="ChEBI" id="CHEBI:15377"/>
        <dbReference type="ChEBI" id="CHEBI:16708"/>
        <dbReference type="ChEBI" id="CHEBI:78346"/>
        <dbReference type="ChEBI" id="CHEBI:456215"/>
        <dbReference type="EC" id="3.2.2.4"/>
    </reaction>
</comment>
<dbReference type="GO" id="GO:0005829">
    <property type="term" value="C:cytosol"/>
    <property type="evidence" value="ECO:0007669"/>
    <property type="project" value="TreeGrafter"/>
</dbReference>
<proteinExistence type="predicted"/>
<dbReference type="Proteomes" id="UP000624703">
    <property type="component" value="Unassembled WGS sequence"/>
</dbReference>
<dbReference type="AlphaFoldDB" id="A0A8J7SKS2"/>
<reference evidence="4" key="1">
    <citation type="submission" date="2021-01" db="EMBL/GenBank/DDBJ databases">
        <title>Modified the classification status of verrucomicrobia.</title>
        <authorList>
            <person name="Feng X."/>
        </authorList>
    </citation>
    <scope>NUCLEOTIDE SEQUENCE</scope>
    <source>
        <strain evidence="4">_KCTC 22039</strain>
    </source>
</reference>
<dbReference type="Gene3D" id="3.40.50.450">
    <property type="match status" value="1"/>
</dbReference>
<organism evidence="4 5">
    <name type="scientific">Persicirhabdus sediminis</name>
    <dbReference type="NCBI Taxonomy" id="454144"/>
    <lineage>
        <taxon>Bacteria</taxon>
        <taxon>Pseudomonadati</taxon>
        <taxon>Verrucomicrobiota</taxon>
        <taxon>Verrucomicrobiia</taxon>
        <taxon>Verrucomicrobiales</taxon>
        <taxon>Verrucomicrobiaceae</taxon>
        <taxon>Persicirhabdus</taxon>
    </lineage>
</organism>